<name>K5DEE4_RHOBT</name>
<feature type="domain" description="ASPIC/UnbV" evidence="2">
    <location>
        <begin position="997"/>
        <end position="1057"/>
    </location>
</feature>
<dbReference type="Gene3D" id="1.25.40.10">
    <property type="entry name" value="Tetratricopeptide repeat domain"/>
    <property type="match status" value="1"/>
</dbReference>
<dbReference type="Pfam" id="PF07593">
    <property type="entry name" value="UnbV_ASPIC"/>
    <property type="match status" value="1"/>
</dbReference>
<evidence type="ECO:0000256" key="1">
    <source>
        <dbReference type="ARBA" id="ARBA00022729"/>
    </source>
</evidence>
<dbReference type="Gene3D" id="2.130.10.130">
    <property type="entry name" value="Integrin alpha, N-terminal"/>
    <property type="match status" value="1"/>
</dbReference>
<dbReference type="InterPro" id="IPR011519">
    <property type="entry name" value="UnbV_ASPIC"/>
</dbReference>
<organism evidence="3 4">
    <name type="scientific">Rhodopirellula baltica SH28</name>
    <dbReference type="NCBI Taxonomy" id="993517"/>
    <lineage>
        <taxon>Bacteria</taxon>
        <taxon>Pseudomonadati</taxon>
        <taxon>Planctomycetota</taxon>
        <taxon>Planctomycetia</taxon>
        <taxon>Pirellulales</taxon>
        <taxon>Pirellulaceae</taxon>
        <taxon>Rhodopirellula</taxon>
    </lineage>
</organism>
<gene>
    <name evidence="3" type="ORF">RBSH_03840</name>
</gene>
<comment type="caution">
    <text evidence="3">The sequence shown here is derived from an EMBL/GenBank/DDBJ whole genome shotgun (WGS) entry which is preliminary data.</text>
</comment>
<evidence type="ECO:0000259" key="2">
    <source>
        <dbReference type="Pfam" id="PF07593"/>
    </source>
</evidence>
<dbReference type="AlphaFoldDB" id="K5DEE4"/>
<sequence>MNPPSAVECREGWRIGRQLAALFFDAYRKLLNDPRREKTRHGSLRLWPFGYDQCMQPSILLTNFAKATFTRPTTFARRNDGWCWPLGWCLGLLCLCCWIGCKPSAPANSVVPNEEPKPVVNEPFSIREQIAQQVRDGRPAEAIKLLDELIATKPADEVALASQAASLAFEAGDASEAMRRLRELIQDHPQNVELRRDYAGLLAQRGYRFDANEQYRLLAGRVGLSPPELIGLIYPHRPQVNFESKPDIKDRDAVDRKGVLSVVAALRSRGDLQEAIDVLTTNDEIKRNDPAAVAMLGWLYASAQQESQWIDWAIETDAKRLRRYPAYWLSWGTALRDGVLASQTDVKPATLSRRNDFAARCFLEAIRREPHSQVAWDSLSATLEVLDAESKVVSVREGSLKDARERLSERLLQLDETQWLANQLWNAQSSPMSREEQAEMFDRLADLLWKQGCLGESLGWQSLLASMHPIKDWSTLRRTTQETFTKHPKGIDERVLLVGLVPERFADQSSVWMEALAMRTRSETATGNPPPTSIESTQARLVDVASEVGIQFQWFNAVDPVESEFRLHEPLGGGVACLDFDADGRVDFYFNQAAGEATTHSGVKPNALYRQLDGKFTNIVDVSMSDDRGYGHGVTAGDWNQDGWPDLLLANFGENALLINQADGTFEKHLLSELSETESVSSESFTLSAAIADVTGDQLPDIVEINYVDDSAVRKPIERTPDGTPVKLPGPLHFQPALSEVLVSNGKGAGRRQSLGDSEQSRSTGMGVMIADMDQQPGNEIFVANDQRANHFWFQAGDANGEQEWRNQAAIRGVAVGPGGDKNACMGIAMADFNRDQKLDLHVSNFYNEWANHFCQTSAGMFTDRAVAFGIDQLTSRTTGFGVQGLDYDNNGWIDLLVANGHVEDLTDRGTPFRMKTQLLVNQGKRFELAEMDDPDGQWERERLGRGVATCDFDRDGSLDAVVTCADSAAELLRNETEAVGNYIQLRLIGTRSERDAIGAHIELTAGAQVWTSAVTAGDGYACRNEAILHFGLGDVATLDSIAVQWPSGEVQRWNAIDSKPIDVNRRVGIVEGLKEPFEDR</sequence>
<dbReference type="PANTHER" id="PTHR16026">
    <property type="entry name" value="CARTILAGE ACIDIC PROTEIN 1"/>
    <property type="match status" value="1"/>
</dbReference>
<dbReference type="PATRIC" id="fig|993517.3.peg.4173"/>
<evidence type="ECO:0000313" key="4">
    <source>
        <dbReference type="Proteomes" id="UP000007993"/>
    </source>
</evidence>
<dbReference type="InterPro" id="IPR011990">
    <property type="entry name" value="TPR-like_helical_dom_sf"/>
</dbReference>
<protein>
    <submittedName>
        <fullName evidence="3">ASPIC/UnbV domain-containing protein</fullName>
    </submittedName>
</protein>
<accession>K5DEE4</accession>
<dbReference type="Pfam" id="PF13517">
    <property type="entry name" value="FG-GAP_3"/>
    <property type="match status" value="1"/>
</dbReference>
<dbReference type="PANTHER" id="PTHR16026:SF0">
    <property type="entry name" value="CARTILAGE ACIDIC PROTEIN 1"/>
    <property type="match status" value="1"/>
</dbReference>
<dbReference type="InterPro" id="IPR027039">
    <property type="entry name" value="Crtac1"/>
</dbReference>
<dbReference type="InterPro" id="IPR013517">
    <property type="entry name" value="FG-GAP"/>
</dbReference>
<dbReference type="SUPFAM" id="SSF48452">
    <property type="entry name" value="TPR-like"/>
    <property type="match status" value="1"/>
</dbReference>
<proteinExistence type="predicted"/>
<dbReference type="Proteomes" id="UP000007993">
    <property type="component" value="Unassembled WGS sequence"/>
</dbReference>
<dbReference type="EMBL" id="AMCW01000112">
    <property type="protein sequence ID" value="EKK00813.1"/>
    <property type="molecule type" value="Genomic_DNA"/>
</dbReference>
<dbReference type="SUPFAM" id="SSF69318">
    <property type="entry name" value="Integrin alpha N-terminal domain"/>
    <property type="match status" value="1"/>
</dbReference>
<evidence type="ECO:0000313" key="3">
    <source>
        <dbReference type="EMBL" id="EKK00813.1"/>
    </source>
</evidence>
<keyword evidence="1" id="KW-0732">Signal</keyword>
<dbReference type="InterPro" id="IPR028994">
    <property type="entry name" value="Integrin_alpha_N"/>
</dbReference>
<reference evidence="3 4" key="1">
    <citation type="journal article" date="2013" name="Mar. Genomics">
        <title>Expression of sulfatases in Rhodopirellula baltica and the diversity of sulfatases in the genus Rhodopirellula.</title>
        <authorList>
            <person name="Wegner C.E."/>
            <person name="Richter-Heitmann T."/>
            <person name="Klindworth A."/>
            <person name="Klockow C."/>
            <person name="Richter M."/>
            <person name="Achstetter T."/>
            <person name="Glockner F.O."/>
            <person name="Harder J."/>
        </authorList>
    </citation>
    <scope>NUCLEOTIDE SEQUENCE [LARGE SCALE GENOMIC DNA]</scope>
    <source>
        <strain evidence="3 4">SH28</strain>
    </source>
</reference>